<dbReference type="InterPro" id="IPR001356">
    <property type="entry name" value="HD"/>
</dbReference>
<dbReference type="InterPro" id="IPR017970">
    <property type="entry name" value="Homeobox_CS"/>
</dbReference>
<comment type="subcellular location">
    <subcellularLocation>
        <location evidence="1 6 7">Nucleus</location>
    </subcellularLocation>
</comment>
<dbReference type="EMBL" id="JAKKPZ010000001">
    <property type="protein sequence ID" value="KAI1728526.1"/>
    <property type="molecule type" value="Genomic_DNA"/>
</dbReference>
<evidence type="ECO:0000256" key="4">
    <source>
        <dbReference type="ARBA" id="ARBA00023155"/>
    </source>
</evidence>
<name>A0AAD4RDE7_9BILA</name>
<dbReference type="InterPro" id="IPR005542">
    <property type="entry name" value="PBX_PBC_dom"/>
</dbReference>
<dbReference type="PROSITE" id="PS00027">
    <property type="entry name" value="HOMEOBOX_1"/>
    <property type="match status" value="1"/>
</dbReference>
<comment type="similarity">
    <text evidence="2">Belongs to the TALE/PBX homeobox family.</text>
</comment>
<feature type="DNA-binding region" description="Homeobox" evidence="6">
    <location>
        <begin position="187"/>
        <end position="249"/>
    </location>
</feature>
<proteinExistence type="inferred from homology"/>
<dbReference type="PROSITE" id="PS50071">
    <property type="entry name" value="HOMEOBOX_2"/>
    <property type="match status" value="1"/>
</dbReference>
<dbReference type="Gene3D" id="1.10.10.60">
    <property type="entry name" value="Homeodomain-like"/>
    <property type="match status" value="1"/>
</dbReference>
<evidence type="ECO:0000259" key="8">
    <source>
        <dbReference type="PROSITE" id="PS50071"/>
    </source>
</evidence>
<reference evidence="10" key="1">
    <citation type="submission" date="2022-01" db="EMBL/GenBank/DDBJ databases">
        <title>Genome Sequence Resource for Two Populations of Ditylenchus destructor, the Migratory Endoparasitic Phytonematode.</title>
        <authorList>
            <person name="Zhang H."/>
            <person name="Lin R."/>
            <person name="Xie B."/>
        </authorList>
    </citation>
    <scope>NUCLEOTIDE SEQUENCE</scope>
    <source>
        <strain evidence="10">BazhouSP</strain>
    </source>
</reference>
<feature type="domain" description="Homeobox" evidence="8">
    <location>
        <begin position="185"/>
        <end position="248"/>
    </location>
</feature>
<comment type="caution">
    <text evidence="10">The sequence shown here is derived from an EMBL/GenBank/DDBJ whole genome shotgun (WGS) entry which is preliminary data.</text>
</comment>
<dbReference type="GO" id="GO:0000987">
    <property type="term" value="F:cis-regulatory region sequence-specific DNA binding"/>
    <property type="evidence" value="ECO:0007669"/>
    <property type="project" value="UniProtKB-ARBA"/>
</dbReference>
<dbReference type="Pfam" id="PF03792">
    <property type="entry name" value="PBC"/>
    <property type="match status" value="1"/>
</dbReference>
<dbReference type="GO" id="GO:0005634">
    <property type="term" value="C:nucleus"/>
    <property type="evidence" value="ECO:0007669"/>
    <property type="project" value="UniProtKB-SubCell"/>
</dbReference>
<dbReference type="SMART" id="SM00389">
    <property type="entry name" value="HOX"/>
    <property type="match status" value="1"/>
</dbReference>
<protein>
    <submittedName>
        <fullName evidence="10">PBC domain-containing protein</fullName>
    </submittedName>
</protein>
<dbReference type="AlphaFoldDB" id="A0AAD4RDE7"/>
<evidence type="ECO:0000256" key="3">
    <source>
        <dbReference type="ARBA" id="ARBA00023125"/>
    </source>
</evidence>
<evidence type="ECO:0000256" key="7">
    <source>
        <dbReference type="RuleBase" id="RU000682"/>
    </source>
</evidence>
<dbReference type="InterPro" id="IPR050224">
    <property type="entry name" value="TALE_homeobox"/>
</dbReference>
<accession>A0AAD4RDE7</accession>
<feature type="domain" description="PBC" evidence="9">
    <location>
        <begin position="2"/>
        <end position="186"/>
    </location>
</feature>
<dbReference type="GO" id="GO:0000981">
    <property type="term" value="F:DNA-binding transcription factor activity, RNA polymerase II-specific"/>
    <property type="evidence" value="ECO:0007669"/>
    <property type="project" value="InterPro"/>
</dbReference>
<dbReference type="CDD" id="cd00086">
    <property type="entry name" value="homeodomain"/>
    <property type="match status" value="1"/>
</dbReference>
<dbReference type="Pfam" id="PF00046">
    <property type="entry name" value="Homeodomain"/>
    <property type="match status" value="1"/>
</dbReference>
<evidence type="ECO:0000256" key="5">
    <source>
        <dbReference type="ARBA" id="ARBA00023242"/>
    </source>
</evidence>
<evidence type="ECO:0000256" key="1">
    <source>
        <dbReference type="ARBA" id="ARBA00004123"/>
    </source>
</evidence>
<evidence type="ECO:0000313" key="10">
    <source>
        <dbReference type="EMBL" id="KAI1728526.1"/>
    </source>
</evidence>
<dbReference type="InterPro" id="IPR009057">
    <property type="entry name" value="Homeodomain-like_sf"/>
</dbReference>
<dbReference type="SUPFAM" id="SSF46689">
    <property type="entry name" value="Homeodomain-like"/>
    <property type="match status" value="1"/>
</dbReference>
<dbReference type="Proteomes" id="UP001201812">
    <property type="component" value="Unassembled WGS sequence"/>
</dbReference>
<dbReference type="PANTHER" id="PTHR11850">
    <property type="entry name" value="HOMEOBOX PROTEIN TRANSCRIPTION FACTORS"/>
    <property type="match status" value="1"/>
</dbReference>
<keyword evidence="11" id="KW-1185">Reference proteome</keyword>
<evidence type="ECO:0000259" key="9">
    <source>
        <dbReference type="PROSITE" id="PS51978"/>
    </source>
</evidence>
<dbReference type="PROSITE" id="PS51978">
    <property type="entry name" value="PBC"/>
    <property type="match status" value="1"/>
</dbReference>
<keyword evidence="4 6" id="KW-0371">Homeobox</keyword>
<evidence type="ECO:0000256" key="2">
    <source>
        <dbReference type="ARBA" id="ARBA00007601"/>
    </source>
</evidence>
<evidence type="ECO:0000256" key="6">
    <source>
        <dbReference type="PROSITE-ProRule" id="PRU00108"/>
    </source>
</evidence>
<evidence type="ECO:0000313" key="11">
    <source>
        <dbReference type="Proteomes" id="UP001201812"/>
    </source>
</evidence>
<gene>
    <name evidence="10" type="ORF">DdX_00715</name>
</gene>
<keyword evidence="3 6" id="KW-0238">DNA-binding</keyword>
<organism evidence="10 11">
    <name type="scientific">Ditylenchus destructor</name>
    <dbReference type="NCBI Taxonomy" id="166010"/>
    <lineage>
        <taxon>Eukaryota</taxon>
        <taxon>Metazoa</taxon>
        <taxon>Ecdysozoa</taxon>
        <taxon>Nematoda</taxon>
        <taxon>Chromadorea</taxon>
        <taxon>Rhabditida</taxon>
        <taxon>Tylenchina</taxon>
        <taxon>Tylenchomorpha</taxon>
        <taxon>Sphaerularioidea</taxon>
        <taxon>Anguinidae</taxon>
        <taxon>Anguininae</taxon>
        <taxon>Ditylenchus</taxon>
    </lineage>
</organism>
<sequence length="280" mass="32617">MVNHSSIYEFTSRLEAMSKETLDKNTAIWNYNRNCSPRLKTALYHVLAAKKDEIANSSTSAIDKVLELSDSKHARLNNILESEGIIGYAYCPLESSDVSVQQKYENSLNQLREFYCSEMRKCDYAMRELSYEAANILKDHYMYRPISNSDENTLLKHVESRFSKVKLEIKSYTCEKALTMRSRIIDTRRRRRNFSKTSTSILNEYFYTHLANQYPSEEIKMQLAQRCGMTIAQVSNWFGNKRIRHKRKSPKAEMERKMFCVKSNIGFLSTDSESSANNSF</sequence>
<keyword evidence="5 6" id="KW-0539">Nucleus</keyword>